<keyword evidence="9 10" id="KW-0275">Fatty acid biosynthesis</keyword>
<accession>A0A8X6JHV7</accession>
<keyword evidence="8 10" id="KW-0472">Membrane</keyword>
<keyword evidence="7 10" id="KW-0443">Lipid metabolism</keyword>
<keyword evidence="6 10" id="KW-1133">Transmembrane helix</keyword>
<evidence type="ECO:0000313" key="12">
    <source>
        <dbReference type="Proteomes" id="UP000887116"/>
    </source>
</evidence>
<evidence type="ECO:0000256" key="10">
    <source>
        <dbReference type="RuleBase" id="RU361115"/>
    </source>
</evidence>
<gene>
    <name evidence="11" type="primary">ELOVL1_2</name>
    <name evidence="11" type="ORF">TNCT_591581</name>
</gene>
<name>A0A8X6JHV7_TRICU</name>
<keyword evidence="2 10" id="KW-0444">Lipid biosynthesis</keyword>
<dbReference type="Pfam" id="PF01151">
    <property type="entry name" value="ELO"/>
    <property type="match status" value="1"/>
</dbReference>
<dbReference type="GO" id="GO:0009922">
    <property type="term" value="F:fatty acid elongase activity"/>
    <property type="evidence" value="ECO:0007669"/>
    <property type="project" value="UniProtKB-EC"/>
</dbReference>
<reference evidence="11" key="1">
    <citation type="submission" date="2020-07" db="EMBL/GenBank/DDBJ databases">
        <title>Multicomponent nature underlies the extraordinary mechanical properties of spider dragline silk.</title>
        <authorList>
            <person name="Kono N."/>
            <person name="Nakamura H."/>
            <person name="Mori M."/>
            <person name="Yoshida Y."/>
            <person name="Ohtoshi R."/>
            <person name="Malay A.D."/>
            <person name="Moran D.A.P."/>
            <person name="Tomita M."/>
            <person name="Numata K."/>
            <person name="Arakawa K."/>
        </authorList>
    </citation>
    <scope>NUCLEOTIDE SEQUENCE</scope>
</reference>
<sequence length="128" mass="15423">MSMEILNSIQDFLFNPNIKEKSMVKNQYVFLAIISSYVLFTKWLGPRFMKNRKPFQLKELMIGYNFILSTVNCYIAINYTRVIKSYWKDRCGFKGSPAYDRYMKEEALLFWVMYLVKYVELLDTVNRF</sequence>
<dbReference type="GO" id="GO:0042761">
    <property type="term" value="P:very long-chain fatty acid biosynthetic process"/>
    <property type="evidence" value="ECO:0007669"/>
    <property type="project" value="TreeGrafter"/>
</dbReference>
<evidence type="ECO:0000313" key="11">
    <source>
        <dbReference type="EMBL" id="GFR25898.1"/>
    </source>
</evidence>
<feature type="transmembrane region" description="Helical" evidence="10">
    <location>
        <begin position="28"/>
        <end position="49"/>
    </location>
</feature>
<evidence type="ECO:0000256" key="6">
    <source>
        <dbReference type="ARBA" id="ARBA00022989"/>
    </source>
</evidence>
<dbReference type="EMBL" id="BMAO01008732">
    <property type="protein sequence ID" value="GFR25898.1"/>
    <property type="molecule type" value="Genomic_DNA"/>
</dbReference>
<dbReference type="GO" id="GO:0019367">
    <property type="term" value="P:fatty acid elongation, saturated fatty acid"/>
    <property type="evidence" value="ECO:0007669"/>
    <property type="project" value="TreeGrafter"/>
</dbReference>
<evidence type="ECO:0000256" key="3">
    <source>
        <dbReference type="ARBA" id="ARBA00022679"/>
    </source>
</evidence>
<proteinExistence type="inferred from homology"/>
<evidence type="ECO:0000256" key="8">
    <source>
        <dbReference type="ARBA" id="ARBA00023136"/>
    </source>
</evidence>
<dbReference type="OrthoDB" id="6416940at2759"/>
<dbReference type="GO" id="GO:0034625">
    <property type="term" value="P:fatty acid elongation, monounsaturated fatty acid"/>
    <property type="evidence" value="ECO:0007669"/>
    <property type="project" value="TreeGrafter"/>
</dbReference>
<comment type="catalytic activity">
    <reaction evidence="10">
        <text>a very-long-chain acyl-CoA + malonyl-CoA + H(+) = a very-long-chain 3-oxoacyl-CoA + CO2 + CoA</text>
        <dbReference type="Rhea" id="RHEA:32727"/>
        <dbReference type="ChEBI" id="CHEBI:15378"/>
        <dbReference type="ChEBI" id="CHEBI:16526"/>
        <dbReference type="ChEBI" id="CHEBI:57287"/>
        <dbReference type="ChEBI" id="CHEBI:57384"/>
        <dbReference type="ChEBI" id="CHEBI:90725"/>
        <dbReference type="ChEBI" id="CHEBI:90736"/>
        <dbReference type="EC" id="2.3.1.199"/>
    </reaction>
</comment>
<comment type="similarity">
    <text evidence="10">Belongs to the ELO family.</text>
</comment>
<comment type="caution">
    <text evidence="10">Lacks conserved residue(s) required for the propagation of feature annotation.</text>
</comment>
<keyword evidence="12" id="KW-1185">Reference proteome</keyword>
<evidence type="ECO:0000256" key="5">
    <source>
        <dbReference type="ARBA" id="ARBA00022832"/>
    </source>
</evidence>
<evidence type="ECO:0000256" key="9">
    <source>
        <dbReference type="ARBA" id="ARBA00023160"/>
    </source>
</evidence>
<dbReference type="GO" id="GO:0034626">
    <property type="term" value="P:fatty acid elongation, polyunsaturated fatty acid"/>
    <property type="evidence" value="ECO:0007669"/>
    <property type="project" value="TreeGrafter"/>
</dbReference>
<comment type="caution">
    <text evidence="11">The sequence shown here is derived from an EMBL/GenBank/DDBJ whole genome shotgun (WGS) entry which is preliminary data.</text>
</comment>
<protein>
    <recommendedName>
        <fullName evidence="10">Elongation of very long chain fatty acids protein</fullName>
        <ecNumber evidence="10">2.3.1.199</ecNumber>
    </recommendedName>
    <alternativeName>
        <fullName evidence="10">Very-long-chain 3-oxoacyl-CoA synthase</fullName>
    </alternativeName>
</protein>
<dbReference type="Proteomes" id="UP000887116">
    <property type="component" value="Unassembled WGS sequence"/>
</dbReference>
<keyword evidence="5 10" id="KW-0276">Fatty acid metabolism</keyword>
<keyword evidence="3 10" id="KW-0808">Transferase</keyword>
<evidence type="ECO:0000256" key="7">
    <source>
        <dbReference type="ARBA" id="ARBA00023098"/>
    </source>
</evidence>
<organism evidence="11 12">
    <name type="scientific">Trichonephila clavata</name>
    <name type="common">Joro spider</name>
    <name type="synonym">Nephila clavata</name>
    <dbReference type="NCBI Taxonomy" id="2740835"/>
    <lineage>
        <taxon>Eukaryota</taxon>
        <taxon>Metazoa</taxon>
        <taxon>Ecdysozoa</taxon>
        <taxon>Arthropoda</taxon>
        <taxon>Chelicerata</taxon>
        <taxon>Arachnida</taxon>
        <taxon>Araneae</taxon>
        <taxon>Araneomorphae</taxon>
        <taxon>Entelegynae</taxon>
        <taxon>Araneoidea</taxon>
        <taxon>Nephilidae</taxon>
        <taxon>Trichonephila</taxon>
    </lineage>
</organism>
<dbReference type="PANTHER" id="PTHR11157">
    <property type="entry name" value="FATTY ACID ACYL TRANSFERASE-RELATED"/>
    <property type="match status" value="1"/>
</dbReference>
<evidence type="ECO:0000256" key="2">
    <source>
        <dbReference type="ARBA" id="ARBA00022516"/>
    </source>
</evidence>
<dbReference type="InterPro" id="IPR002076">
    <property type="entry name" value="ELO_fam"/>
</dbReference>
<feature type="transmembrane region" description="Helical" evidence="10">
    <location>
        <begin position="61"/>
        <end position="80"/>
    </location>
</feature>
<dbReference type="GO" id="GO:0005789">
    <property type="term" value="C:endoplasmic reticulum membrane"/>
    <property type="evidence" value="ECO:0007669"/>
    <property type="project" value="TreeGrafter"/>
</dbReference>
<dbReference type="AlphaFoldDB" id="A0A8X6JHV7"/>
<evidence type="ECO:0000256" key="4">
    <source>
        <dbReference type="ARBA" id="ARBA00022692"/>
    </source>
</evidence>
<keyword evidence="4 10" id="KW-0812">Transmembrane</keyword>
<comment type="subcellular location">
    <subcellularLocation>
        <location evidence="1">Membrane</location>
        <topology evidence="1">Multi-pass membrane protein</topology>
    </subcellularLocation>
</comment>
<evidence type="ECO:0000256" key="1">
    <source>
        <dbReference type="ARBA" id="ARBA00004141"/>
    </source>
</evidence>
<dbReference type="GO" id="GO:0030148">
    <property type="term" value="P:sphingolipid biosynthetic process"/>
    <property type="evidence" value="ECO:0007669"/>
    <property type="project" value="TreeGrafter"/>
</dbReference>
<dbReference type="EC" id="2.3.1.199" evidence="10"/>